<dbReference type="Gene3D" id="1.20.1540.10">
    <property type="entry name" value="Rhomboid-like"/>
    <property type="match status" value="1"/>
</dbReference>
<dbReference type="SUPFAM" id="SSF144091">
    <property type="entry name" value="Rhomboid-like"/>
    <property type="match status" value="1"/>
</dbReference>
<dbReference type="Pfam" id="PF01694">
    <property type="entry name" value="Rhomboid"/>
    <property type="match status" value="1"/>
</dbReference>
<comment type="caution">
    <text evidence="7">The sequence shown here is derived from an EMBL/GenBank/DDBJ whole genome shotgun (WGS) entry which is preliminary data.</text>
</comment>
<dbReference type="Proteomes" id="UP000800093">
    <property type="component" value="Unassembled WGS sequence"/>
</dbReference>
<protein>
    <recommendedName>
        <fullName evidence="6">Peptidase S54 rhomboid domain-containing protein</fullName>
    </recommendedName>
</protein>
<evidence type="ECO:0000256" key="2">
    <source>
        <dbReference type="ARBA" id="ARBA00022692"/>
    </source>
</evidence>
<evidence type="ECO:0000256" key="3">
    <source>
        <dbReference type="ARBA" id="ARBA00022989"/>
    </source>
</evidence>
<evidence type="ECO:0000313" key="8">
    <source>
        <dbReference type="Proteomes" id="UP000800093"/>
    </source>
</evidence>
<evidence type="ECO:0000256" key="5">
    <source>
        <dbReference type="SAM" id="Phobius"/>
    </source>
</evidence>
<keyword evidence="3 5" id="KW-1133">Transmembrane helix</keyword>
<evidence type="ECO:0000256" key="4">
    <source>
        <dbReference type="ARBA" id="ARBA00023136"/>
    </source>
</evidence>
<dbReference type="GO" id="GO:0004252">
    <property type="term" value="F:serine-type endopeptidase activity"/>
    <property type="evidence" value="ECO:0007669"/>
    <property type="project" value="InterPro"/>
</dbReference>
<keyword evidence="8" id="KW-1185">Reference proteome</keyword>
<keyword evidence="4 5" id="KW-0472">Membrane</keyword>
<dbReference type="InterPro" id="IPR022764">
    <property type="entry name" value="Peptidase_S54_rhomboid_dom"/>
</dbReference>
<reference evidence="8" key="1">
    <citation type="journal article" date="2020" name="Stud. Mycol.">
        <title>101 Dothideomycetes genomes: A test case for predicting lifestyles and emergence of pathogens.</title>
        <authorList>
            <person name="Haridas S."/>
            <person name="Albert R."/>
            <person name="Binder M."/>
            <person name="Bloem J."/>
            <person name="LaButti K."/>
            <person name="Salamov A."/>
            <person name="Andreopoulos B."/>
            <person name="Baker S."/>
            <person name="Barry K."/>
            <person name="Bills G."/>
            <person name="Bluhm B."/>
            <person name="Cannon C."/>
            <person name="Castanera R."/>
            <person name="Culley D."/>
            <person name="Daum C."/>
            <person name="Ezra D."/>
            <person name="Gonzalez J."/>
            <person name="Henrissat B."/>
            <person name="Kuo A."/>
            <person name="Liang C."/>
            <person name="Lipzen A."/>
            <person name="Lutzoni F."/>
            <person name="Magnuson J."/>
            <person name="Mondo S."/>
            <person name="Nolan M."/>
            <person name="Ohm R."/>
            <person name="Pangilinan J."/>
            <person name="Park H.-J."/>
            <person name="Ramirez L."/>
            <person name="Alfaro M."/>
            <person name="Sun H."/>
            <person name="Tritt A."/>
            <person name="Yoshinaga Y."/>
            <person name="Zwiers L.-H."/>
            <person name="Turgeon B."/>
            <person name="Goodwin S."/>
            <person name="Spatafora J."/>
            <person name="Crous P."/>
            <person name="Grigoriev I."/>
        </authorList>
    </citation>
    <scope>NUCLEOTIDE SEQUENCE [LARGE SCALE GENOMIC DNA]</scope>
    <source>
        <strain evidence="8">CBS 304.66</strain>
    </source>
</reference>
<evidence type="ECO:0000256" key="1">
    <source>
        <dbReference type="ARBA" id="ARBA00004141"/>
    </source>
</evidence>
<dbReference type="EMBL" id="ML986667">
    <property type="protein sequence ID" value="KAF2260995.1"/>
    <property type="molecule type" value="Genomic_DNA"/>
</dbReference>
<feature type="transmembrane region" description="Helical" evidence="5">
    <location>
        <begin position="207"/>
        <end position="226"/>
    </location>
</feature>
<sequence>MSSLLPARLLRPIASHAKPTTRTMSCDFFRPSTVGLGLGLGLGASLFSRILVQRRLYSSSRYYFDNTQKNMRVIYGFIGINCAVFAYKYYATTQLDQALRSGSAAAVAQAKGNVIRLMRNFTVNLNEFLDNDRWWTLIARTPRVGPGNMIALVLGSAISGGCYYLLDRAQKMKNRGGRDLASGLGFSGAVTGVGAAAAFMYPHTKAAIFGILPVPMWLLMLGYVVYDGYYLSSENSRTAHAGHLGGLAFGAAFYFTRLRSLRW</sequence>
<dbReference type="OrthoDB" id="418595at2759"/>
<evidence type="ECO:0000313" key="7">
    <source>
        <dbReference type="EMBL" id="KAF2260995.1"/>
    </source>
</evidence>
<feature type="transmembrane region" description="Helical" evidence="5">
    <location>
        <begin position="33"/>
        <end position="52"/>
    </location>
</feature>
<accession>A0A9P4K6H3</accession>
<feature type="transmembrane region" description="Helical" evidence="5">
    <location>
        <begin position="149"/>
        <end position="166"/>
    </location>
</feature>
<organism evidence="7 8">
    <name type="scientific">Lojkania enalia</name>
    <dbReference type="NCBI Taxonomy" id="147567"/>
    <lineage>
        <taxon>Eukaryota</taxon>
        <taxon>Fungi</taxon>
        <taxon>Dikarya</taxon>
        <taxon>Ascomycota</taxon>
        <taxon>Pezizomycotina</taxon>
        <taxon>Dothideomycetes</taxon>
        <taxon>Pleosporomycetidae</taxon>
        <taxon>Pleosporales</taxon>
        <taxon>Pleosporales incertae sedis</taxon>
        <taxon>Lojkania</taxon>
    </lineage>
</organism>
<feature type="domain" description="Peptidase S54 rhomboid" evidence="6">
    <location>
        <begin position="143"/>
        <end position="259"/>
    </location>
</feature>
<feature type="transmembrane region" description="Helical" evidence="5">
    <location>
        <begin position="178"/>
        <end position="201"/>
    </location>
</feature>
<proteinExistence type="predicted"/>
<keyword evidence="2 5" id="KW-0812">Transmembrane</keyword>
<gene>
    <name evidence="7" type="ORF">CC78DRAFT_619804</name>
</gene>
<evidence type="ECO:0000259" key="6">
    <source>
        <dbReference type="Pfam" id="PF01694"/>
    </source>
</evidence>
<comment type="subcellular location">
    <subcellularLocation>
        <location evidence="1">Membrane</location>
        <topology evidence="1">Multi-pass membrane protein</topology>
    </subcellularLocation>
</comment>
<name>A0A9P4K6H3_9PLEO</name>
<dbReference type="InterPro" id="IPR035952">
    <property type="entry name" value="Rhomboid-like_sf"/>
</dbReference>
<feature type="transmembrane region" description="Helical" evidence="5">
    <location>
        <begin position="238"/>
        <end position="256"/>
    </location>
</feature>
<feature type="transmembrane region" description="Helical" evidence="5">
    <location>
        <begin position="73"/>
        <end position="90"/>
    </location>
</feature>
<dbReference type="AlphaFoldDB" id="A0A9P4K6H3"/>
<dbReference type="GO" id="GO:0016020">
    <property type="term" value="C:membrane"/>
    <property type="evidence" value="ECO:0007669"/>
    <property type="project" value="UniProtKB-SubCell"/>
</dbReference>